<evidence type="ECO:0000313" key="12">
    <source>
        <dbReference type="Proteomes" id="UP000007306"/>
    </source>
</evidence>
<dbReference type="OMA" id="RNHGRFW"/>
<evidence type="ECO:0000256" key="3">
    <source>
        <dbReference type="ARBA" id="ARBA00022679"/>
    </source>
</evidence>
<evidence type="ECO:0000256" key="1">
    <source>
        <dbReference type="ARBA" id="ARBA00004141"/>
    </source>
</evidence>
<reference evidence="11" key="1">
    <citation type="submission" date="2015-06" db="UniProtKB">
        <authorList>
            <consortium name="EnsemblPlants"/>
        </authorList>
    </citation>
    <scope>IDENTIFICATION</scope>
</reference>
<comment type="subcellular location">
    <subcellularLocation>
        <location evidence="1">Membrane</location>
        <topology evidence="1">Multi-pass membrane protein</topology>
    </subcellularLocation>
</comment>
<feature type="transmembrane region" description="Helical" evidence="8">
    <location>
        <begin position="219"/>
        <end position="241"/>
    </location>
</feature>
<dbReference type="GO" id="GO:0016020">
    <property type="term" value="C:membrane"/>
    <property type="evidence" value="ECO:0007669"/>
    <property type="project" value="UniProtKB-SubCell"/>
</dbReference>
<keyword evidence="5 8" id="KW-1133">Transmembrane helix</keyword>
<evidence type="ECO:0000256" key="7">
    <source>
        <dbReference type="ARBA" id="ARBA00023315"/>
    </source>
</evidence>
<evidence type="ECO:0000256" key="5">
    <source>
        <dbReference type="ARBA" id="ARBA00022989"/>
    </source>
</evidence>
<feature type="transmembrane region" description="Helical" evidence="8">
    <location>
        <begin position="30"/>
        <end position="49"/>
    </location>
</feature>
<dbReference type="GeneID" id="127770675"/>
<dbReference type="AlphaFoldDB" id="I1PNV2"/>
<keyword evidence="4 8" id="KW-0812">Transmembrane</keyword>
<dbReference type="EC" id="2.3.1.225" evidence="8"/>
<name>I1PNV2_ORYGL</name>
<feature type="transmembrane region" description="Helical" evidence="8">
    <location>
        <begin position="247"/>
        <end position="272"/>
    </location>
</feature>
<dbReference type="Pfam" id="PF01529">
    <property type="entry name" value="DHHC"/>
    <property type="match status" value="1"/>
</dbReference>
<gene>
    <name evidence="11" type="primary">LOC127770675</name>
</gene>
<keyword evidence="3 8" id="KW-0808">Transferase</keyword>
<evidence type="ECO:0000313" key="11">
    <source>
        <dbReference type="EnsemblPlants" id="ORGLA04G0187100.1"/>
    </source>
</evidence>
<dbReference type="Proteomes" id="UP000007306">
    <property type="component" value="Chromosome 4"/>
</dbReference>
<evidence type="ECO:0000256" key="9">
    <source>
        <dbReference type="SAM" id="MobiDB-lite"/>
    </source>
</evidence>
<protein>
    <recommendedName>
        <fullName evidence="8">S-acyltransferase</fullName>
        <ecNumber evidence="8">2.3.1.225</ecNumber>
    </recommendedName>
    <alternativeName>
        <fullName evidence="8">Palmitoyltransferase</fullName>
    </alternativeName>
</protein>
<proteinExistence type="inferred from homology"/>
<evidence type="ECO:0000256" key="8">
    <source>
        <dbReference type="RuleBase" id="RU079119"/>
    </source>
</evidence>
<dbReference type="GO" id="GO:0005783">
    <property type="term" value="C:endoplasmic reticulum"/>
    <property type="evidence" value="ECO:0007669"/>
    <property type="project" value="TreeGrafter"/>
</dbReference>
<dbReference type="EnsemblPlants" id="ORGLA04G0187100.1">
    <property type="protein sequence ID" value="ORGLA04G0187100.1"/>
    <property type="gene ID" value="ORGLA04G0187100"/>
</dbReference>
<feature type="domain" description="Palmitoyltransferase DHHC" evidence="10">
    <location>
        <begin position="166"/>
        <end position="282"/>
    </location>
</feature>
<evidence type="ECO:0000256" key="2">
    <source>
        <dbReference type="ARBA" id="ARBA00008574"/>
    </source>
</evidence>
<dbReference type="PROSITE" id="PS50216">
    <property type="entry name" value="DHHC"/>
    <property type="match status" value="1"/>
</dbReference>
<dbReference type="InterPro" id="IPR001594">
    <property type="entry name" value="Palmitoyltrfase_DHHC"/>
</dbReference>
<dbReference type="GO" id="GO:0005794">
    <property type="term" value="C:Golgi apparatus"/>
    <property type="evidence" value="ECO:0007669"/>
    <property type="project" value="TreeGrafter"/>
</dbReference>
<dbReference type="InterPro" id="IPR039859">
    <property type="entry name" value="PFA4/ZDH16/20/ERF2-like"/>
</dbReference>
<keyword evidence="6 8" id="KW-0472">Membrane</keyword>
<accession>I1PNV2</accession>
<keyword evidence="12" id="KW-1185">Reference proteome</keyword>
<dbReference type="PANTHER" id="PTHR22883:SF297">
    <property type="entry name" value="S-ACYLTRANSFERASE"/>
    <property type="match status" value="1"/>
</dbReference>
<keyword evidence="7 8" id="KW-0012">Acyltransferase</keyword>
<dbReference type="RefSeq" id="XP_052152439.1">
    <property type="nucleotide sequence ID" value="XM_052296479.1"/>
</dbReference>
<evidence type="ECO:0000256" key="6">
    <source>
        <dbReference type="ARBA" id="ARBA00023136"/>
    </source>
</evidence>
<organism evidence="11 12">
    <name type="scientific">Oryza glaberrima</name>
    <name type="common">African rice</name>
    <dbReference type="NCBI Taxonomy" id="4538"/>
    <lineage>
        <taxon>Eukaryota</taxon>
        <taxon>Viridiplantae</taxon>
        <taxon>Streptophyta</taxon>
        <taxon>Embryophyta</taxon>
        <taxon>Tracheophyta</taxon>
        <taxon>Spermatophyta</taxon>
        <taxon>Magnoliopsida</taxon>
        <taxon>Liliopsida</taxon>
        <taxon>Poales</taxon>
        <taxon>Poaceae</taxon>
        <taxon>BOP clade</taxon>
        <taxon>Oryzoideae</taxon>
        <taxon>Oryzeae</taxon>
        <taxon>Oryzinae</taxon>
        <taxon>Oryza</taxon>
    </lineage>
</organism>
<evidence type="ECO:0000256" key="4">
    <source>
        <dbReference type="ARBA" id="ARBA00022692"/>
    </source>
</evidence>
<dbReference type="HOGENOM" id="CLU_031257_0_0_1"/>
<comment type="domain">
    <text evidence="8">The DHHC domain is required for palmitoyltransferase activity.</text>
</comment>
<dbReference type="eggNOG" id="ENOG502QT5K">
    <property type="taxonomic scope" value="Eukaryota"/>
</dbReference>
<dbReference type="KEGG" id="ogl:127770675"/>
<dbReference type="RefSeq" id="XP_052152442.1">
    <property type="nucleotide sequence ID" value="XM_052296482.1"/>
</dbReference>
<feature type="region of interest" description="Disordered" evidence="9">
    <location>
        <begin position="112"/>
        <end position="132"/>
    </location>
</feature>
<comment type="similarity">
    <text evidence="2 8">Belongs to the DHHC palmitoyltransferase family.</text>
</comment>
<feature type="transmembrane region" description="Helical" evidence="8">
    <location>
        <begin position="61"/>
        <end position="79"/>
    </location>
</feature>
<dbReference type="Gramene" id="ORGLA04G0187100.1">
    <property type="protein sequence ID" value="ORGLA04G0187100.1"/>
    <property type="gene ID" value="ORGLA04G0187100"/>
</dbReference>
<dbReference type="RefSeq" id="XP_052152441.1">
    <property type="nucleotide sequence ID" value="XM_052296481.1"/>
</dbReference>
<dbReference type="GO" id="GO:0006612">
    <property type="term" value="P:protein targeting to membrane"/>
    <property type="evidence" value="ECO:0007669"/>
    <property type="project" value="TreeGrafter"/>
</dbReference>
<dbReference type="STRING" id="4538.I1PNV2"/>
<dbReference type="GO" id="GO:0019706">
    <property type="term" value="F:protein-cysteine S-palmitoyltransferase activity"/>
    <property type="evidence" value="ECO:0007669"/>
    <property type="project" value="UniProtKB-EC"/>
</dbReference>
<evidence type="ECO:0000259" key="10">
    <source>
        <dbReference type="Pfam" id="PF01529"/>
    </source>
</evidence>
<sequence>MPRCGAGGPCVWIRALSQPQRHGRKPWRGVRVVVLLLHALFIGAVFLLNPTLQRQIHEAKWYIILYGLLVLLTLVQYLYTATSSPGYLPDMLTAGSRMHATFINTTTLSKQANSKSGSLNSAMSRSKIDQQNPQSTTALLLQQTMDLYPPGTSTSCMPPFYFRDFTCSYCRLIQPPRTKHCHDCDKCVLQFDHHCVWLGTCIAKRNYCRFWWYIFEQTVLTVWTVAFYIQFFYLGIVVSWWKFAIGIVLLVALILILVVLLPLLIFHAYLALTNQTTYEIARRKRISYLREVPSRVHPFSKGICRNLYDLCISKQRGFFLEAVPPLEVLQARARPYTCRDVISCRCC</sequence>
<comment type="catalytic activity">
    <reaction evidence="8">
        <text>L-cysteinyl-[protein] + hexadecanoyl-CoA = S-hexadecanoyl-L-cysteinyl-[protein] + CoA</text>
        <dbReference type="Rhea" id="RHEA:36683"/>
        <dbReference type="Rhea" id="RHEA-COMP:10131"/>
        <dbReference type="Rhea" id="RHEA-COMP:11032"/>
        <dbReference type="ChEBI" id="CHEBI:29950"/>
        <dbReference type="ChEBI" id="CHEBI:57287"/>
        <dbReference type="ChEBI" id="CHEBI:57379"/>
        <dbReference type="ChEBI" id="CHEBI:74151"/>
        <dbReference type="EC" id="2.3.1.225"/>
    </reaction>
</comment>
<reference evidence="11 12" key="2">
    <citation type="submission" date="2018-04" db="EMBL/GenBank/DDBJ databases">
        <title>OglaRS2 (Oryza glaberrima Reference Sequence Version 2).</title>
        <authorList>
            <person name="Zhang J."/>
            <person name="Kudrna D."/>
            <person name="Lee S."/>
            <person name="Talag J."/>
            <person name="Rajasekar S."/>
            <person name="Wing R.A."/>
        </authorList>
    </citation>
    <scope>NUCLEOTIDE SEQUENCE [LARGE SCALE GENOMIC DNA]</scope>
    <source>
        <strain evidence="11 12">cv. IRGC 96717</strain>
    </source>
</reference>
<dbReference type="PANTHER" id="PTHR22883">
    <property type="entry name" value="ZINC FINGER DHHC DOMAIN CONTAINING PROTEIN"/>
    <property type="match status" value="1"/>
</dbReference>